<evidence type="ECO:0008006" key="3">
    <source>
        <dbReference type="Google" id="ProtNLM"/>
    </source>
</evidence>
<dbReference type="SUPFAM" id="SSF143212">
    <property type="entry name" value="Rv2632c-like"/>
    <property type="match status" value="1"/>
</dbReference>
<feature type="compositionally biased region" description="Polar residues" evidence="1">
    <location>
        <begin position="1"/>
        <end position="20"/>
    </location>
</feature>
<protein>
    <recommendedName>
        <fullName evidence="3">DUF1876 domain-containing protein</fullName>
    </recommendedName>
</protein>
<organism evidence="2">
    <name type="scientific">Nonomuraea gerenzanensis</name>
    <dbReference type="NCBI Taxonomy" id="93944"/>
    <lineage>
        <taxon>Bacteria</taxon>
        <taxon>Bacillati</taxon>
        <taxon>Actinomycetota</taxon>
        <taxon>Actinomycetes</taxon>
        <taxon>Streptosporangiales</taxon>
        <taxon>Streptosporangiaceae</taxon>
        <taxon>Nonomuraea</taxon>
    </lineage>
</organism>
<dbReference type="AlphaFoldDB" id="A0A1M4EJI7"/>
<feature type="region of interest" description="Disordered" evidence="1">
    <location>
        <begin position="1"/>
        <end position="44"/>
    </location>
</feature>
<reference evidence="2" key="1">
    <citation type="submission" date="2016-04" db="EMBL/GenBank/DDBJ databases">
        <authorList>
            <person name="Evans L.H."/>
            <person name="Alamgir A."/>
            <person name="Owens N."/>
            <person name="Weber N.D."/>
            <person name="Virtaneva K."/>
            <person name="Barbian K."/>
            <person name="Babar A."/>
            <person name="Rosenke K."/>
        </authorList>
    </citation>
    <scope>NUCLEOTIDE SEQUENCE</scope>
    <source>
        <strain evidence="2">Nono1</strain>
    </source>
</reference>
<dbReference type="EMBL" id="LT559118">
    <property type="protein sequence ID" value="SBO98934.1"/>
    <property type="molecule type" value="Genomic_DNA"/>
</dbReference>
<dbReference type="Pfam" id="PF08962">
    <property type="entry name" value="Rv2632c-like"/>
    <property type="match status" value="1"/>
</dbReference>
<gene>
    <name evidence="2" type="ORF">BN4615_P8450</name>
</gene>
<sequence>MRISLTETGDDTSAQATLTTAKGEHVTGTGRARRNPADPSKPEIGDEVAASRALADLAQRLAVIANHDISGSAADAAPPTRSW</sequence>
<evidence type="ECO:0000313" key="2">
    <source>
        <dbReference type="EMBL" id="SBO98934.1"/>
    </source>
</evidence>
<proteinExistence type="predicted"/>
<dbReference type="InterPro" id="IPR015057">
    <property type="entry name" value="Rv2632c-like"/>
</dbReference>
<accession>A0A1M4EJI7</accession>
<evidence type="ECO:0000256" key="1">
    <source>
        <dbReference type="SAM" id="MobiDB-lite"/>
    </source>
</evidence>
<dbReference type="Gene3D" id="3.30.160.240">
    <property type="entry name" value="Rv1738"/>
    <property type="match status" value="1"/>
</dbReference>
<dbReference type="InterPro" id="IPR038070">
    <property type="entry name" value="Rv2632c-like_sf"/>
</dbReference>
<name>A0A1M4EJI7_9ACTN</name>